<evidence type="ECO:0000256" key="5">
    <source>
        <dbReference type="ARBA" id="ARBA00023157"/>
    </source>
</evidence>
<dbReference type="GO" id="GO:0005737">
    <property type="term" value="C:cytoplasm"/>
    <property type="evidence" value="ECO:0007669"/>
    <property type="project" value="InterPro"/>
</dbReference>
<evidence type="ECO:0000256" key="4">
    <source>
        <dbReference type="ARBA" id="ARBA00023002"/>
    </source>
</evidence>
<comment type="subunit">
    <text evidence="7">Homodimer.</text>
</comment>
<comment type="catalytic activity">
    <reaction evidence="7">
        <text>[thioredoxin]-dithiol + NADP(+) = [thioredoxin]-disulfide + NADPH + H(+)</text>
        <dbReference type="Rhea" id="RHEA:20345"/>
        <dbReference type="Rhea" id="RHEA-COMP:10698"/>
        <dbReference type="Rhea" id="RHEA-COMP:10700"/>
        <dbReference type="ChEBI" id="CHEBI:15378"/>
        <dbReference type="ChEBI" id="CHEBI:29950"/>
        <dbReference type="ChEBI" id="CHEBI:50058"/>
        <dbReference type="ChEBI" id="CHEBI:57783"/>
        <dbReference type="ChEBI" id="CHEBI:58349"/>
        <dbReference type="EC" id="1.8.1.9"/>
    </reaction>
</comment>
<dbReference type="AlphaFoldDB" id="A0A9K3D0I1"/>
<evidence type="ECO:0000256" key="8">
    <source>
        <dbReference type="RuleBase" id="RU003881"/>
    </source>
</evidence>
<dbReference type="EC" id="1.8.1.9" evidence="7"/>
<dbReference type="InterPro" id="IPR036188">
    <property type="entry name" value="FAD/NAD-bd_sf"/>
</dbReference>
<comment type="similarity">
    <text evidence="1 7">Belongs to the class-II pyridine nucleotide-disulfide oxidoreductase family.</text>
</comment>
<organism evidence="10 11">
    <name type="scientific">Kipferlia bialata</name>
    <dbReference type="NCBI Taxonomy" id="797122"/>
    <lineage>
        <taxon>Eukaryota</taxon>
        <taxon>Metamonada</taxon>
        <taxon>Carpediemonas-like organisms</taxon>
        <taxon>Kipferlia</taxon>
    </lineage>
</organism>
<keyword evidence="4 7" id="KW-0560">Oxidoreductase</keyword>
<dbReference type="Proteomes" id="UP000265618">
    <property type="component" value="Unassembled WGS sequence"/>
</dbReference>
<dbReference type="Pfam" id="PF07992">
    <property type="entry name" value="Pyr_redox_2"/>
    <property type="match status" value="1"/>
</dbReference>
<evidence type="ECO:0000313" key="10">
    <source>
        <dbReference type="EMBL" id="GIQ86462.1"/>
    </source>
</evidence>
<proteinExistence type="inferred from homology"/>
<sequence length="315" mass="33839">MTHSKCCIIGGGPAGLTAALYAARAGLEPVVFVGIQTSSQLSTTTLVENFPGFPEGVMGPELVDMIMKQATTHGAQVEWADVAAVDLTQKPFKITYGFDNSEMTAETVILATGSVAKRLHPPGADEYWQKGISCCAVCDSFIAKDNVVYVVGGGDAAIEDATYLLRHAKEVHLVHRRDQLRGSAAMQERVLKNENVHIHWDTTIAEVLGDGEQVTHLRLQNVKTGDSEKVECGALFWAVGHNPNTAFVKGQVDLDAQGYIVRVEPPYMKTSVPGVFVAGDAADHVYRQAIVAAGSGSKAALDAERYITEQESLKL</sequence>
<dbReference type="NCBIfam" id="TIGR01292">
    <property type="entry name" value="TRX_reduct"/>
    <property type="match status" value="1"/>
</dbReference>
<dbReference type="PRINTS" id="PR00469">
    <property type="entry name" value="PNDRDTASEII"/>
</dbReference>
<keyword evidence="3 7" id="KW-0274">FAD</keyword>
<evidence type="ECO:0000256" key="6">
    <source>
        <dbReference type="ARBA" id="ARBA00023284"/>
    </source>
</evidence>
<evidence type="ECO:0000259" key="9">
    <source>
        <dbReference type="Pfam" id="PF07992"/>
    </source>
</evidence>
<dbReference type="EMBL" id="BDIP01002547">
    <property type="protein sequence ID" value="GIQ86462.1"/>
    <property type="molecule type" value="Genomic_DNA"/>
</dbReference>
<evidence type="ECO:0000256" key="3">
    <source>
        <dbReference type="ARBA" id="ARBA00022827"/>
    </source>
</evidence>
<keyword evidence="11" id="KW-1185">Reference proteome</keyword>
<keyword evidence="2 7" id="KW-0285">Flavoprotein</keyword>
<dbReference type="InterPro" id="IPR023753">
    <property type="entry name" value="FAD/NAD-binding_dom"/>
</dbReference>
<dbReference type="OrthoDB" id="371245at2759"/>
<keyword evidence="5" id="KW-1015">Disulfide bond</keyword>
<dbReference type="InterPro" id="IPR008255">
    <property type="entry name" value="Pyr_nucl-diS_OxRdtase_2_AS"/>
</dbReference>
<evidence type="ECO:0000256" key="7">
    <source>
        <dbReference type="RuleBase" id="RU003880"/>
    </source>
</evidence>
<dbReference type="PROSITE" id="PS00573">
    <property type="entry name" value="PYRIDINE_REDOX_2"/>
    <property type="match status" value="1"/>
</dbReference>
<evidence type="ECO:0000256" key="1">
    <source>
        <dbReference type="ARBA" id="ARBA00009333"/>
    </source>
</evidence>
<dbReference type="PRINTS" id="PR00368">
    <property type="entry name" value="FADPNR"/>
</dbReference>
<comment type="caution">
    <text evidence="10">The sequence shown here is derived from an EMBL/GenBank/DDBJ whole genome shotgun (WGS) entry which is preliminary data.</text>
</comment>
<reference evidence="10 11" key="1">
    <citation type="journal article" date="2018" name="PLoS ONE">
        <title>The draft genome of Kipferlia bialata reveals reductive genome evolution in fornicate parasites.</title>
        <authorList>
            <person name="Tanifuji G."/>
            <person name="Takabayashi S."/>
            <person name="Kume K."/>
            <person name="Takagi M."/>
            <person name="Nakayama T."/>
            <person name="Kamikawa R."/>
            <person name="Inagaki Y."/>
            <person name="Hashimoto T."/>
        </authorList>
    </citation>
    <scope>NUCLEOTIDE SEQUENCE [LARGE SCALE GENOMIC DNA]</scope>
    <source>
        <strain evidence="10">NY0173</strain>
    </source>
</reference>
<dbReference type="GO" id="GO:0004791">
    <property type="term" value="F:thioredoxin-disulfide reductase (NADPH) activity"/>
    <property type="evidence" value="ECO:0007669"/>
    <property type="project" value="UniProtKB-UniRule"/>
</dbReference>
<dbReference type="InterPro" id="IPR005982">
    <property type="entry name" value="Thioredox_Rdtase"/>
</dbReference>
<dbReference type="Gene3D" id="3.50.50.60">
    <property type="entry name" value="FAD/NAD(P)-binding domain"/>
    <property type="match status" value="2"/>
</dbReference>
<evidence type="ECO:0000256" key="2">
    <source>
        <dbReference type="ARBA" id="ARBA00022630"/>
    </source>
</evidence>
<accession>A0A9K3D0I1</accession>
<dbReference type="PANTHER" id="PTHR48105">
    <property type="entry name" value="THIOREDOXIN REDUCTASE 1-RELATED-RELATED"/>
    <property type="match status" value="1"/>
</dbReference>
<name>A0A9K3D0I1_9EUKA</name>
<dbReference type="InterPro" id="IPR050097">
    <property type="entry name" value="Ferredoxin-NADP_redctase_2"/>
</dbReference>
<dbReference type="SUPFAM" id="SSF51905">
    <property type="entry name" value="FAD/NAD(P)-binding domain"/>
    <property type="match status" value="1"/>
</dbReference>
<evidence type="ECO:0000313" key="11">
    <source>
        <dbReference type="Proteomes" id="UP000265618"/>
    </source>
</evidence>
<dbReference type="GO" id="GO:0019430">
    <property type="term" value="P:removal of superoxide radicals"/>
    <property type="evidence" value="ECO:0007669"/>
    <property type="project" value="UniProtKB-UniRule"/>
</dbReference>
<protein>
    <recommendedName>
        <fullName evidence="7">Thioredoxin reductase</fullName>
        <ecNumber evidence="7">1.8.1.9</ecNumber>
    </recommendedName>
</protein>
<keyword evidence="6 7" id="KW-0676">Redox-active center</keyword>
<feature type="domain" description="FAD/NAD(P)-binding" evidence="9">
    <location>
        <begin position="5"/>
        <end position="296"/>
    </location>
</feature>
<keyword evidence="8" id="KW-0521">NADP</keyword>
<gene>
    <name evidence="10" type="ORF">KIPB_008321</name>
</gene>
<comment type="cofactor">
    <cofactor evidence="8">
        <name>FAD</name>
        <dbReference type="ChEBI" id="CHEBI:57692"/>
    </cofactor>
    <text evidence="8">Binds 1 FAD per subunit.</text>
</comment>